<dbReference type="PRINTS" id="PR01217">
    <property type="entry name" value="PRICHEXTENSN"/>
</dbReference>
<dbReference type="RefSeq" id="WP_344583102.1">
    <property type="nucleotide sequence ID" value="NZ_BAAARK010000035.1"/>
</dbReference>
<gene>
    <name evidence="3" type="ORF">GCM10009864_68340</name>
</gene>
<name>A0ABP6FB00_9ACTN</name>
<comment type="caution">
    <text evidence="3">The sequence shown here is derived from an EMBL/GenBank/DDBJ whole genome shotgun (WGS) entry which is preliminary data.</text>
</comment>
<feature type="transmembrane region" description="Helical" evidence="2">
    <location>
        <begin position="20"/>
        <end position="41"/>
    </location>
</feature>
<feature type="region of interest" description="Disordered" evidence="1">
    <location>
        <begin position="127"/>
        <end position="215"/>
    </location>
</feature>
<feature type="compositionally biased region" description="Pro residues" evidence="1">
    <location>
        <begin position="166"/>
        <end position="176"/>
    </location>
</feature>
<feature type="compositionally biased region" description="Pro residues" evidence="1">
    <location>
        <begin position="188"/>
        <end position="202"/>
    </location>
</feature>
<evidence type="ECO:0000313" key="3">
    <source>
        <dbReference type="EMBL" id="GAA2685280.1"/>
    </source>
</evidence>
<evidence type="ECO:0000256" key="1">
    <source>
        <dbReference type="SAM" id="MobiDB-lite"/>
    </source>
</evidence>
<evidence type="ECO:0000256" key="2">
    <source>
        <dbReference type="SAM" id="Phobius"/>
    </source>
</evidence>
<evidence type="ECO:0008006" key="5">
    <source>
        <dbReference type="Google" id="ProtNLM"/>
    </source>
</evidence>
<dbReference type="EMBL" id="BAAARK010000035">
    <property type="protein sequence ID" value="GAA2685280.1"/>
    <property type="molecule type" value="Genomic_DNA"/>
</dbReference>
<keyword evidence="4" id="KW-1185">Reference proteome</keyword>
<keyword evidence="2" id="KW-0472">Membrane</keyword>
<evidence type="ECO:0000313" key="4">
    <source>
        <dbReference type="Proteomes" id="UP001500994"/>
    </source>
</evidence>
<dbReference type="Proteomes" id="UP001500994">
    <property type="component" value="Unassembled WGS sequence"/>
</dbReference>
<feature type="transmembrane region" description="Helical" evidence="2">
    <location>
        <begin position="53"/>
        <end position="72"/>
    </location>
</feature>
<keyword evidence="2" id="KW-1133">Transmembrane helix</keyword>
<accession>A0ABP6FB00</accession>
<keyword evidence="2" id="KW-0812">Transmembrane</keyword>
<feature type="transmembrane region" description="Helical" evidence="2">
    <location>
        <begin position="84"/>
        <end position="102"/>
    </location>
</feature>
<proteinExistence type="predicted"/>
<reference evidence="4" key="1">
    <citation type="journal article" date="2019" name="Int. J. Syst. Evol. Microbiol.">
        <title>The Global Catalogue of Microorganisms (GCM) 10K type strain sequencing project: providing services to taxonomists for standard genome sequencing and annotation.</title>
        <authorList>
            <consortium name="The Broad Institute Genomics Platform"/>
            <consortium name="The Broad Institute Genome Sequencing Center for Infectious Disease"/>
            <person name="Wu L."/>
            <person name="Ma J."/>
        </authorList>
    </citation>
    <scope>NUCLEOTIDE SEQUENCE [LARGE SCALE GENOMIC DNA]</scope>
    <source>
        <strain evidence="4">JCM 16374</strain>
    </source>
</reference>
<organism evidence="3 4">
    <name type="scientific">Streptomyces lunalinharesii</name>
    <dbReference type="NCBI Taxonomy" id="333384"/>
    <lineage>
        <taxon>Bacteria</taxon>
        <taxon>Bacillati</taxon>
        <taxon>Actinomycetota</taxon>
        <taxon>Actinomycetes</taxon>
        <taxon>Kitasatosporales</taxon>
        <taxon>Streptomycetaceae</taxon>
        <taxon>Streptomyces</taxon>
    </lineage>
</organism>
<protein>
    <recommendedName>
        <fullName evidence="5">Integral membrane protein</fullName>
    </recommendedName>
</protein>
<sequence>MHGPVPAPPAHRPPARGTVLALRVVFVAVTVLSLGFLGWAAMLRAALVQRRPLGWWLFAGQLALFIGTSVLIVSFPETDWRTNLGVALLLLQIAAVVAYYLVVDLRAARPHPAGPVPPTYPAGPFPHPYAAPPAHRPPDHHPVPPPGSAFPAPAARYAQETQPYAAAPPGPAPAPVNPYATTATGLPPQQPPAHPAPAPQPSQGPAHRPQPQRIDQVRAELDELSDFLRKEGGR</sequence>